<dbReference type="Pfam" id="PF17761">
    <property type="entry name" value="DUF1016_N"/>
    <property type="match status" value="1"/>
</dbReference>
<comment type="caution">
    <text evidence="3">The sequence shown here is derived from an EMBL/GenBank/DDBJ whole genome shotgun (WGS) entry which is preliminary data.</text>
</comment>
<evidence type="ECO:0000313" key="4">
    <source>
        <dbReference type="Proteomes" id="UP000272490"/>
    </source>
</evidence>
<evidence type="ECO:0000259" key="1">
    <source>
        <dbReference type="Pfam" id="PF06250"/>
    </source>
</evidence>
<dbReference type="RefSeq" id="WP_128674951.1">
    <property type="nucleotide sequence ID" value="NZ_CP124777.1"/>
</dbReference>
<gene>
    <name evidence="3" type="ORF">EHV10_12585</name>
</gene>
<feature type="domain" description="YhcG PDDEXK nuclease" evidence="1">
    <location>
        <begin position="180"/>
        <end position="331"/>
    </location>
</feature>
<dbReference type="GO" id="GO:0003676">
    <property type="term" value="F:nucleic acid binding"/>
    <property type="evidence" value="ECO:0007669"/>
    <property type="project" value="InterPro"/>
</dbReference>
<dbReference type="InterPro" id="IPR011856">
    <property type="entry name" value="tRNA_endonuc-like_dom_sf"/>
</dbReference>
<dbReference type="InterPro" id="IPR041527">
    <property type="entry name" value="YhcG_N"/>
</dbReference>
<feature type="domain" description="YhcG N-terminal" evidence="2">
    <location>
        <begin position="22"/>
        <end position="158"/>
    </location>
</feature>
<sequence>MDKEKTSSQNINVDKNNNPFEEIITIVENSKDRAYRKVNEELILMYQEVGKYISKKTEEASYGSRFVDNVAEFFSTNYPELKGFNRRGLYRMKQFYELYKDDEKVSPLVTQLSWTNHLKIMSASKSQEERRFYIELAVKERYSKRDLERQMDSGYYERFMLSNGNMLPAIQKAKQETHNLFLDKYVLEFLDAPKGGSEKDFQKSILENLKNFVLEIGKDFSFIGNEYRVQVGNHDYYIDLLFYHRGLSCLVAFELKIGEFKPEYIGKMNLYLEALDREVKKQTENPSVGVILCASKDDEVVEFALSRSLSPTMVSEYTLKLIDKNLLQKKLKEYTEIAEEDIK</sequence>
<name>A0A3P3QTR3_9FIRM</name>
<dbReference type="Pfam" id="PF06250">
    <property type="entry name" value="YhcG_C"/>
    <property type="match status" value="1"/>
</dbReference>
<keyword evidence="4" id="KW-1185">Reference proteome</keyword>
<dbReference type="Gene3D" id="3.40.1350.10">
    <property type="match status" value="1"/>
</dbReference>
<dbReference type="InterPro" id="IPR009362">
    <property type="entry name" value="YhcG_C"/>
</dbReference>
<evidence type="ECO:0000313" key="3">
    <source>
        <dbReference type="EMBL" id="RRJ24616.1"/>
    </source>
</evidence>
<dbReference type="OrthoDB" id="9801263at2"/>
<dbReference type="PANTHER" id="PTHR30547">
    <property type="entry name" value="UNCHARACTERIZED PROTEIN YHCG-RELATED"/>
    <property type="match status" value="1"/>
</dbReference>
<organism evidence="3 4">
    <name type="scientific">Lachnoanaerobaculum gingivalis</name>
    <dbReference type="NCBI Taxonomy" id="2490855"/>
    <lineage>
        <taxon>Bacteria</taxon>
        <taxon>Bacillati</taxon>
        <taxon>Bacillota</taxon>
        <taxon>Clostridia</taxon>
        <taxon>Lachnospirales</taxon>
        <taxon>Lachnospiraceae</taxon>
        <taxon>Lachnoanaerobaculum</taxon>
    </lineage>
</organism>
<dbReference type="AlphaFoldDB" id="A0A3P3QTR3"/>
<proteinExistence type="predicted"/>
<evidence type="ECO:0000259" key="2">
    <source>
        <dbReference type="Pfam" id="PF17761"/>
    </source>
</evidence>
<dbReference type="PANTHER" id="PTHR30547:SF5">
    <property type="entry name" value="NUCLEASE YHCG-RELATED"/>
    <property type="match status" value="1"/>
</dbReference>
<dbReference type="EMBL" id="RRCO01000006">
    <property type="protein sequence ID" value="RRJ24616.1"/>
    <property type="molecule type" value="Genomic_DNA"/>
</dbReference>
<protein>
    <submittedName>
        <fullName evidence="3">DUF1016 domain-containing protein</fullName>
    </submittedName>
</protein>
<reference evidence="3 4" key="1">
    <citation type="submission" date="2018-11" db="EMBL/GenBank/DDBJ databases">
        <title>Genome sequencing of Lachnoanaerobaculum sp. KCOM 2030 (= ChDC B114).</title>
        <authorList>
            <person name="Kook J.-K."/>
            <person name="Park S.-N."/>
            <person name="Lim Y.K."/>
        </authorList>
    </citation>
    <scope>NUCLEOTIDE SEQUENCE [LARGE SCALE GENOMIC DNA]</scope>
    <source>
        <strain evidence="3 4">KCOM 2030</strain>
    </source>
</reference>
<accession>A0A3P3QTR3</accession>
<dbReference type="InterPro" id="IPR053148">
    <property type="entry name" value="PD-DEXK-like_domain"/>
</dbReference>
<dbReference type="Proteomes" id="UP000272490">
    <property type="component" value="Unassembled WGS sequence"/>
</dbReference>